<name>A0A3N0YZ04_ANAGA</name>
<dbReference type="AlphaFoldDB" id="A0A3N0YZ04"/>
<comment type="caution">
    <text evidence="2">The sequence shown here is derived from an EMBL/GenBank/DDBJ whole genome shotgun (WGS) entry which is preliminary data.</text>
</comment>
<protein>
    <submittedName>
        <fullName evidence="2">Uncharacterized protein</fullName>
    </submittedName>
</protein>
<evidence type="ECO:0000313" key="2">
    <source>
        <dbReference type="EMBL" id="ROL51301.1"/>
    </source>
</evidence>
<evidence type="ECO:0000313" key="3">
    <source>
        <dbReference type="Proteomes" id="UP000281406"/>
    </source>
</evidence>
<dbReference type="Proteomes" id="UP000281406">
    <property type="component" value="Unassembled WGS sequence"/>
</dbReference>
<organism evidence="2 3">
    <name type="scientific">Anabarilius grahami</name>
    <name type="common">Kanglang fish</name>
    <name type="synonym">Barilius grahami</name>
    <dbReference type="NCBI Taxonomy" id="495550"/>
    <lineage>
        <taxon>Eukaryota</taxon>
        <taxon>Metazoa</taxon>
        <taxon>Chordata</taxon>
        <taxon>Craniata</taxon>
        <taxon>Vertebrata</taxon>
        <taxon>Euteleostomi</taxon>
        <taxon>Actinopterygii</taxon>
        <taxon>Neopterygii</taxon>
        <taxon>Teleostei</taxon>
        <taxon>Ostariophysi</taxon>
        <taxon>Cypriniformes</taxon>
        <taxon>Xenocyprididae</taxon>
        <taxon>Xenocypridinae</taxon>
        <taxon>Xenocypridinae incertae sedis</taxon>
        <taxon>Anabarilius</taxon>
    </lineage>
</organism>
<feature type="compositionally biased region" description="Basic and acidic residues" evidence="1">
    <location>
        <begin position="12"/>
        <end position="25"/>
    </location>
</feature>
<sequence length="148" mass="16065">MTFRTASINPEGRLKDGDGHDRRDSTCSHRACAGAHEKMDGCVRIHITFQHSSACVGEKISKYIANRHEDFSVESQYMNIHSLGGKELEASASSAGLWKALGPRVFIRASVTAVSRGAPRPCAGAEQTSPGERKTHSRNEPHPSPRGL</sequence>
<gene>
    <name evidence="2" type="ORF">DPX16_22397</name>
</gene>
<proteinExistence type="predicted"/>
<feature type="compositionally biased region" description="Basic and acidic residues" evidence="1">
    <location>
        <begin position="131"/>
        <end position="148"/>
    </location>
</feature>
<reference evidence="2 3" key="1">
    <citation type="submission" date="2018-10" db="EMBL/GenBank/DDBJ databases">
        <title>Genome assembly for a Yunnan-Guizhou Plateau 3E fish, Anabarilius grahami (Regan), and its evolutionary and genetic applications.</title>
        <authorList>
            <person name="Jiang W."/>
        </authorList>
    </citation>
    <scope>NUCLEOTIDE SEQUENCE [LARGE SCALE GENOMIC DNA]</scope>
    <source>
        <strain evidence="2">AG-KIZ</strain>
        <tissue evidence="2">Muscle</tissue>
    </source>
</reference>
<feature type="region of interest" description="Disordered" evidence="1">
    <location>
        <begin position="1"/>
        <end position="25"/>
    </location>
</feature>
<keyword evidence="3" id="KW-1185">Reference proteome</keyword>
<dbReference type="EMBL" id="RJVU01018862">
    <property type="protein sequence ID" value="ROL51301.1"/>
    <property type="molecule type" value="Genomic_DNA"/>
</dbReference>
<accession>A0A3N0YZ04</accession>
<evidence type="ECO:0000256" key="1">
    <source>
        <dbReference type="SAM" id="MobiDB-lite"/>
    </source>
</evidence>
<feature type="region of interest" description="Disordered" evidence="1">
    <location>
        <begin position="116"/>
        <end position="148"/>
    </location>
</feature>